<gene>
    <name evidence="1" type="ORF">RNAN_1012</name>
</gene>
<protein>
    <submittedName>
        <fullName evidence="1">Uncharacterized protein</fullName>
    </submittedName>
</protein>
<keyword evidence="2" id="KW-1185">Reference proteome</keyword>
<sequence length="55" mass="6267">MQSLDIFGVNAFIVIQLPRKAKILAPVTPSFLDYFTTLVTGAWLPLFLRKKIIFI</sequence>
<dbReference type="EMBL" id="BAFK01000004">
    <property type="protein sequence ID" value="GAB58041.1"/>
    <property type="molecule type" value="Genomic_DNA"/>
</dbReference>
<evidence type="ECO:0000313" key="2">
    <source>
        <dbReference type="Proteomes" id="UP000004374"/>
    </source>
</evidence>
<name>I1DVG3_9GAMM</name>
<dbReference type="STRING" id="562729.RNAN_1012"/>
<dbReference type="Proteomes" id="UP000004374">
    <property type="component" value="Unassembled WGS sequence"/>
</dbReference>
<dbReference type="AlphaFoldDB" id="I1DVG3"/>
<organism evidence="1 2">
    <name type="scientific">Rheinheimera nanhaiensis E407-8</name>
    <dbReference type="NCBI Taxonomy" id="562729"/>
    <lineage>
        <taxon>Bacteria</taxon>
        <taxon>Pseudomonadati</taxon>
        <taxon>Pseudomonadota</taxon>
        <taxon>Gammaproteobacteria</taxon>
        <taxon>Chromatiales</taxon>
        <taxon>Chromatiaceae</taxon>
        <taxon>Rheinheimera</taxon>
    </lineage>
</organism>
<evidence type="ECO:0000313" key="1">
    <source>
        <dbReference type="EMBL" id="GAB58041.1"/>
    </source>
</evidence>
<comment type="caution">
    <text evidence="1">The sequence shown here is derived from an EMBL/GenBank/DDBJ whole genome shotgun (WGS) entry which is preliminary data.</text>
</comment>
<proteinExistence type="predicted"/>
<reference evidence="1 2" key="1">
    <citation type="journal article" date="2012" name="J. Bacteriol.">
        <title>Genome Sequence of the Protease-Producing Bacterium Rheinheimera nanhaiensis E407-8T, Isolated from Deep-Sea Sediment of the South China Sea.</title>
        <authorList>
            <person name="Zhang X.-Y."/>
            <person name="Zhang Y.-J."/>
            <person name="Qin Q.-L."/>
            <person name="Xie B.-B."/>
            <person name="Chen X.-L."/>
            <person name="Zhou B.-C."/>
            <person name="Zhang Y.-Z."/>
        </authorList>
    </citation>
    <scope>NUCLEOTIDE SEQUENCE [LARGE SCALE GENOMIC DNA]</scope>
    <source>
        <strain evidence="1 2">E407-8</strain>
    </source>
</reference>
<accession>I1DVG3</accession>
<dbReference type="RefSeq" id="WP_008219367.1">
    <property type="nucleotide sequence ID" value="NZ_BAFK01000004.1"/>
</dbReference>